<reference evidence="10" key="1">
    <citation type="submission" date="2023-09" db="UniProtKB">
        <authorList>
            <consortium name="Ensembl"/>
        </authorList>
    </citation>
    <scope>IDENTIFICATION</scope>
</reference>
<feature type="domain" description="B30.2/SPRY" evidence="8">
    <location>
        <begin position="83"/>
        <end position="275"/>
    </location>
</feature>
<evidence type="ECO:0000256" key="7">
    <source>
        <dbReference type="SAM" id="MobiDB-lite"/>
    </source>
</evidence>
<accession>A0A3B5ANG3</accession>
<feature type="domain" description="SOCS box" evidence="9">
    <location>
        <begin position="272"/>
        <end position="308"/>
    </location>
</feature>
<dbReference type="InterPro" id="IPR003877">
    <property type="entry name" value="SPRY_dom"/>
</dbReference>
<feature type="region of interest" description="Disordered" evidence="7">
    <location>
        <begin position="319"/>
        <end position="339"/>
    </location>
</feature>
<proteinExistence type="inferred from homology"/>
<evidence type="ECO:0000256" key="2">
    <source>
        <dbReference type="ARBA" id="ARBA00004906"/>
    </source>
</evidence>
<keyword evidence="6" id="KW-0539">Nucleus</keyword>
<comment type="pathway">
    <text evidence="2">Protein modification; protein ubiquitination.</text>
</comment>
<evidence type="ECO:0000259" key="8">
    <source>
        <dbReference type="PROSITE" id="PS50188"/>
    </source>
</evidence>
<organism evidence="10">
    <name type="scientific">Stegastes partitus</name>
    <name type="common">bicolor damselfish</name>
    <dbReference type="NCBI Taxonomy" id="144197"/>
    <lineage>
        <taxon>Eukaryota</taxon>
        <taxon>Metazoa</taxon>
        <taxon>Chordata</taxon>
        <taxon>Craniata</taxon>
        <taxon>Vertebrata</taxon>
        <taxon>Euteleostomi</taxon>
        <taxon>Actinopterygii</taxon>
        <taxon>Neopterygii</taxon>
        <taxon>Teleostei</taxon>
        <taxon>Neoteleostei</taxon>
        <taxon>Acanthomorphata</taxon>
        <taxon>Ovalentaria</taxon>
        <taxon>Pomacentridae</taxon>
        <taxon>Stegastes</taxon>
    </lineage>
</organism>
<dbReference type="PANTHER" id="PTHR12245">
    <property type="entry name" value="SPRY DOMAIN CONTAINING SOCS BOX PROTEIN"/>
    <property type="match status" value="1"/>
</dbReference>
<sequence>MLRRGRNGRALHLAWSEPRQETDVMAMIQTSDTEEWEGQTSDLEPEVDYLTGSPAVSELEALPGTVPVTGESFCSCDRPEELSAGFGVISDCLCGEEDQGFDWVWDEHCKSSGAFLSCDNRKVSFHSDYSCGTAAIRGTKELTDGQHYWEVKMTSPVYGTDMMVGIGTSEMNLEKFKYNFGSLLGHDEDSWGLSYTGLLQHKGDKVKFSPRFGQGSIIGMHLDTWHGTLTFYKNRHCIGVAATRLQNKKFYPMVCSTAAKSSMKVIRACFTPTSLQYLCCARLRQALPCCPDMLEALELPPGLHSLLQTQLGWVFTLNSAPSSPPPTPSSGKPETDNKM</sequence>
<evidence type="ECO:0000259" key="9">
    <source>
        <dbReference type="PROSITE" id="PS50225"/>
    </source>
</evidence>
<comment type="similarity">
    <text evidence="3">Belongs to the SPSB family.</text>
</comment>
<dbReference type="GeneTree" id="ENSGT01030000234629"/>
<evidence type="ECO:0000256" key="4">
    <source>
        <dbReference type="ARBA" id="ARBA00014684"/>
    </source>
</evidence>
<dbReference type="InterPro" id="IPR013320">
    <property type="entry name" value="ConA-like_dom_sf"/>
</dbReference>
<comment type="subcellular location">
    <subcellularLocation>
        <location evidence="1">Nucleus</location>
    </subcellularLocation>
</comment>
<evidence type="ECO:0000313" key="10">
    <source>
        <dbReference type="Ensembl" id="ENSSPAP00000023013.1"/>
    </source>
</evidence>
<dbReference type="Gene3D" id="2.60.120.920">
    <property type="match status" value="1"/>
</dbReference>
<dbReference type="SMART" id="SM00449">
    <property type="entry name" value="SPRY"/>
    <property type="match status" value="1"/>
</dbReference>
<name>A0A3B5ANG3_9TELE</name>
<dbReference type="GO" id="GO:0043161">
    <property type="term" value="P:proteasome-mediated ubiquitin-dependent protein catabolic process"/>
    <property type="evidence" value="ECO:0007669"/>
    <property type="project" value="TreeGrafter"/>
</dbReference>
<dbReference type="GO" id="GO:0016567">
    <property type="term" value="P:protein ubiquitination"/>
    <property type="evidence" value="ECO:0007669"/>
    <property type="project" value="UniProtKB-UniPathway"/>
</dbReference>
<dbReference type="PANTHER" id="PTHR12245:SF5">
    <property type="entry name" value="SPRY DOMAIN-CONTAINING SOCS BOX PROTEIN 3"/>
    <property type="match status" value="1"/>
</dbReference>
<dbReference type="CDD" id="cd12876">
    <property type="entry name" value="SPRY_SOCS3"/>
    <property type="match status" value="1"/>
</dbReference>
<evidence type="ECO:0000256" key="6">
    <source>
        <dbReference type="ARBA" id="ARBA00023242"/>
    </source>
</evidence>
<dbReference type="PROSITE" id="PS50188">
    <property type="entry name" value="B302_SPRY"/>
    <property type="match status" value="1"/>
</dbReference>
<protein>
    <recommendedName>
        <fullName evidence="4">SPRY domain-containing SOCS box protein 3</fullName>
    </recommendedName>
</protein>
<dbReference type="AlphaFoldDB" id="A0A3B5ANG3"/>
<dbReference type="CDD" id="cd03587">
    <property type="entry name" value="SOCS"/>
    <property type="match status" value="1"/>
</dbReference>
<evidence type="ECO:0000256" key="5">
    <source>
        <dbReference type="ARBA" id="ARBA00022786"/>
    </source>
</evidence>
<keyword evidence="5" id="KW-0833">Ubl conjugation pathway</keyword>
<dbReference type="InterPro" id="IPR001870">
    <property type="entry name" value="B30.2/SPRY"/>
</dbReference>
<dbReference type="SUPFAM" id="SSF49899">
    <property type="entry name" value="Concanavalin A-like lectins/glucanases"/>
    <property type="match status" value="1"/>
</dbReference>
<dbReference type="Pfam" id="PF00622">
    <property type="entry name" value="SPRY"/>
    <property type="match status" value="1"/>
</dbReference>
<dbReference type="GO" id="GO:0019005">
    <property type="term" value="C:SCF ubiquitin ligase complex"/>
    <property type="evidence" value="ECO:0007669"/>
    <property type="project" value="TreeGrafter"/>
</dbReference>
<dbReference type="GO" id="GO:0005634">
    <property type="term" value="C:nucleus"/>
    <property type="evidence" value="ECO:0007669"/>
    <property type="project" value="UniProtKB-SubCell"/>
</dbReference>
<dbReference type="PROSITE" id="PS50225">
    <property type="entry name" value="SOCS"/>
    <property type="match status" value="1"/>
</dbReference>
<dbReference type="InterPro" id="IPR043136">
    <property type="entry name" value="B30.2/SPRY_sf"/>
</dbReference>
<dbReference type="FunFam" id="2.60.120.920:FF:000018">
    <property type="entry name" value="SPRY domain-containing SOCS box protein 3 isoform X2"/>
    <property type="match status" value="1"/>
</dbReference>
<dbReference type="UniPathway" id="UPA00143"/>
<dbReference type="InterPro" id="IPR050672">
    <property type="entry name" value="FBXO45-Fsn/SPSB_families"/>
</dbReference>
<dbReference type="Ensembl" id="ENSSPAT00000023387.1">
    <property type="protein sequence ID" value="ENSSPAP00000023013.1"/>
    <property type="gene ID" value="ENSSPAG00000017377.1"/>
</dbReference>
<dbReference type="InterPro" id="IPR035754">
    <property type="entry name" value="SPRY_SPSB3"/>
</dbReference>
<evidence type="ECO:0000256" key="1">
    <source>
        <dbReference type="ARBA" id="ARBA00004123"/>
    </source>
</evidence>
<evidence type="ECO:0000256" key="3">
    <source>
        <dbReference type="ARBA" id="ARBA00010910"/>
    </source>
</evidence>
<dbReference type="InterPro" id="IPR001496">
    <property type="entry name" value="SOCS_box"/>
</dbReference>